<dbReference type="PANTHER" id="PTHR33653:SF1">
    <property type="entry name" value="RIBONUCLEASE VAPC2"/>
    <property type="match status" value="1"/>
</dbReference>
<dbReference type="KEGG" id="gma:AciX8_1287"/>
<keyword evidence="3" id="KW-0540">Nuclease</keyword>
<evidence type="ECO:0000256" key="7">
    <source>
        <dbReference type="ARBA" id="ARBA00038093"/>
    </source>
</evidence>
<dbReference type="GO" id="GO:0046872">
    <property type="term" value="F:metal ion binding"/>
    <property type="evidence" value="ECO:0007669"/>
    <property type="project" value="UniProtKB-KW"/>
</dbReference>
<dbReference type="SUPFAM" id="SSF88723">
    <property type="entry name" value="PIN domain-like"/>
    <property type="match status" value="1"/>
</dbReference>
<dbReference type="CDD" id="cd18746">
    <property type="entry name" value="PIN_VapC4-5_FitB-like"/>
    <property type="match status" value="1"/>
</dbReference>
<evidence type="ECO:0000313" key="9">
    <source>
        <dbReference type="EMBL" id="AEU35630.1"/>
    </source>
</evidence>
<accession>G8NYX8</accession>
<keyword evidence="5" id="KW-0378">Hydrolase</keyword>
<dbReference type="PANTHER" id="PTHR33653">
    <property type="entry name" value="RIBONUCLEASE VAPC2"/>
    <property type="match status" value="1"/>
</dbReference>
<evidence type="ECO:0000256" key="6">
    <source>
        <dbReference type="ARBA" id="ARBA00022842"/>
    </source>
</evidence>
<dbReference type="InterPro" id="IPR029060">
    <property type="entry name" value="PIN-like_dom_sf"/>
</dbReference>
<dbReference type="OrthoDB" id="9815354at2"/>
<evidence type="ECO:0000256" key="1">
    <source>
        <dbReference type="ARBA" id="ARBA00001946"/>
    </source>
</evidence>
<evidence type="ECO:0000259" key="8">
    <source>
        <dbReference type="Pfam" id="PF01850"/>
    </source>
</evidence>
<dbReference type="GO" id="GO:0016787">
    <property type="term" value="F:hydrolase activity"/>
    <property type="evidence" value="ECO:0007669"/>
    <property type="project" value="UniProtKB-KW"/>
</dbReference>
<dbReference type="STRING" id="682795.AciX8_1287"/>
<dbReference type="Gene3D" id="3.40.50.1010">
    <property type="entry name" value="5'-nuclease"/>
    <property type="match status" value="1"/>
</dbReference>
<protein>
    <submittedName>
        <fullName evidence="9">PilT protein domain protein</fullName>
    </submittedName>
</protein>
<dbReference type="InterPro" id="IPR002716">
    <property type="entry name" value="PIN_dom"/>
</dbReference>
<sequence length="134" mass="15187">MYILDTNVISEMRKLRPHGALLQWYRAQKLDDLFLSSITLYELQRGSELTRRQDKSKAVEIEQWITTLSTTFDVLPLDGAAAQLTAKFMARHSSDMLADAMIAAQAFTYDLTVATRNVRDFEGFPVAIINPFAV</sequence>
<comment type="similarity">
    <text evidence="7">Belongs to the PINc/VapC protein family.</text>
</comment>
<dbReference type="GO" id="GO:0004518">
    <property type="term" value="F:nuclease activity"/>
    <property type="evidence" value="ECO:0007669"/>
    <property type="project" value="UniProtKB-KW"/>
</dbReference>
<comment type="cofactor">
    <cofactor evidence="1">
        <name>Mg(2+)</name>
        <dbReference type="ChEBI" id="CHEBI:18420"/>
    </cofactor>
</comment>
<evidence type="ECO:0000313" key="10">
    <source>
        <dbReference type="Proteomes" id="UP000007113"/>
    </source>
</evidence>
<evidence type="ECO:0000256" key="3">
    <source>
        <dbReference type="ARBA" id="ARBA00022722"/>
    </source>
</evidence>
<evidence type="ECO:0000256" key="5">
    <source>
        <dbReference type="ARBA" id="ARBA00022801"/>
    </source>
</evidence>
<dbReference type="Proteomes" id="UP000007113">
    <property type="component" value="Chromosome"/>
</dbReference>
<dbReference type="HOGENOM" id="CLU_118482_8_0_0"/>
<keyword evidence="10" id="KW-1185">Reference proteome</keyword>
<dbReference type="eggNOG" id="COG1487">
    <property type="taxonomic scope" value="Bacteria"/>
</dbReference>
<evidence type="ECO:0000256" key="2">
    <source>
        <dbReference type="ARBA" id="ARBA00022649"/>
    </source>
</evidence>
<dbReference type="Pfam" id="PF01850">
    <property type="entry name" value="PIN"/>
    <property type="match status" value="1"/>
</dbReference>
<proteinExistence type="inferred from homology"/>
<reference evidence="9 10" key="1">
    <citation type="submission" date="2011-11" db="EMBL/GenBank/DDBJ databases">
        <title>Complete sequence of Granulicella mallensis MP5ACTX8.</title>
        <authorList>
            <consortium name="US DOE Joint Genome Institute"/>
            <person name="Lucas S."/>
            <person name="Copeland A."/>
            <person name="Lapidus A."/>
            <person name="Cheng J.-F."/>
            <person name="Goodwin L."/>
            <person name="Pitluck S."/>
            <person name="Peters L."/>
            <person name="Lu M."/>
            <person name="Detter J.C."/>
            <person name="Han C."/>
            <person name="Tapia R."/>
            <person name="Land M."/>
            <person name="Hauser L."/>
            <person name="Kyrpides N."/>
            <person name="Ivanova N."/>
            <person name="Mikhailova N."/>
            <person name="Pagani I."/>
            <person name="Rawat S."/>
            <person name="Mannisto M."/>
            <person name="Haggblom M."/>
            <person name="Woyke T."/>
        </authorList>
    </citation>
    <scope>NUCLEOTIDE SEQUENCE [LARGE SCALE GENOMIC DNA]</scope>
    <source>
        <strain evidence="10">ATCC BAA-1857 / DSM 23137 / MP5ACTX8</strain>
    </source>
</reference>
<keyword evidence="2" id="KW-1277">Toxin-antitoxin system</keyword>
<dbReference type="EMBL" id="CP003130">
    <property type="protein sequence ID" value="AEU35630.1"/>
    <property type="molecule type" value="Genomic_DNA"/>
</dbReference>
<evidence type="ECO:0000256" key="4">
    <source>
        <dbReference type="ARBA" id="ARBA00022723"/>
    </source>
</evidence>
<dbReference type="InterPro" id="IPR050556">
    <property type="entry name" value="Type_II_TA_system_RNase"/>
</dbReference>
<name>G8NYX8_GRAMM</name>
<feature type="domain" description="PIN" evidence="8">
    <location>
        <begin position="2"/>
        <end position="119"/>
    </location>
</feature>
<gene>
    <name evidence="9" type="ordered locus">AciX8_1287</name>
</gene>
<dbReference type="RefSeq" id="WP_014264510.1">
    <property type="nucleotide sequence ID" value="NC_016631.1"/>
</dbReference>
<organism evidence="9 10">
    <name type="scientific">Granulicella mallensis (strain ATCC BAA-1857 / DSM 23137 / MP5ACTX8)</name>
    <dbReference type="NCBI Taxonomy" id="682795"/>
    <lineage>
        <taxon>Bacteria</taxon>
        <taxon>Pseudomonadati</taxon>
        <taxon>Acidobacteriota</taxon>
        <taxon>Terriglobia</taxon>
        <taxon>Terriglobales</taxon>
        <taxon>Acidobacteriaceae</taxon>
        <taxon>Granulicella</taxon>
    </lineage>
</organism>
<keyword evidence="6" id="KW-0460">Magnesium</keyword>
<dbReference type="AlphaFoldDB" id="G8NYX8"/>
<keyword evidence="4" id="KW-0479">Metal-binding</keyword>